<dbReference type="EMBL" id="LGRN01000036">
    <property type="protein sequence ID" value="OJD18387.1"/>
    <property type="molecule type" value="Genomic_DNA"/>
</dbReference>
<accession>A0A1J9QDV3</accession>
<protein>
    <submittedName>
        <fullName evidence="1">Uncharacterized protein</fullName>
    </submittedName>
</protein>
<proteinExistence type="predicted"/>
<dbReference type="Proteomes" id="UP000182235">
    <property type="component" value="Unassembled WGS sequence"/>
</dbReference>
<gene>
    <name evidence="1" type="ORF">AJ78_01567</name>
</gene>
<reference evidence="1 2" key="1">
    <citation type="submission" date="2015-07" db="EMBL/GenBank/DDBJ databases">
        <title>Emmonsia species relationships and genome sequence.</title>
        <authorList>
            <consortium name="The Broad Institute Genomics Platform"/>
            <person name="Cuomo C.A."/>
            <person name="Munoz J.F."/>
            <person name="Imamovic A."/>
            <person name="Priest M.E."/>
            <person name="Young S."/>
            <person name="Clay O.K."/>
            <person name="McEwen J.G."/>
        </authorList>
    </citation>
    <scope>NUCLEOTIDE SEQUENCE [LARGE SCALE GENOMIC DNA]</scope>
    <source>
        <strain evidence="1 2">UAMH 9510</strain>
    </source>
</reference>
<evidence type="ECO:0000313" key="2">
    <source>
        <dbReference type="Proteomes" id="UP000182235"/>
    </source>
</evidence>
<dbReference type="VEuPathDB" id="FungiDB:AJ78_01567"/>
<keyword evidence="2" id="KW-1185">Reference proteome</keyword>
<dbReference type="AlphaFoldDB" id="A0A1J9QDV3"/>
<sequence length="71" mass="8094">MLSKRCTLSTVVTRLKMAVFAAAFGLYKAPRRDAFNQVRANMNVNVLIESDDTLNLYRDSGRVLWTLIDNE</sequence>
<comment type="caution">
    <text evidence="1">The sequence shown here is derived from an EMBL/GenBank/DDBJ whole genome shotgun (WGS) entry which is preliminary data.</text>
</comment>
<organism evidence="1 2">
    <name type="scientific">Emergomyces pasteurianus Ep9510</name>
    <dbReference type="NCBI Taxonomy" id="1447872"/>
    <lineage>
        <taxon>Eukaryota</taxon>
        <taxon>Fungi</taxon>
        <taxon>Dikarya</taxon>
        <taxon>Ascomycota</taxon>
        <taxon>Pezizomycotina</taxon>
        <taxon>Eurotiomycetes</taxon>
        <taxon>Eurotiomycetidae</taxon>
        <taxon>Onygenales</taxon>
        <taxon>Ajellomycetaceae</taxon>
        <taxon>Emergomyces</taxon>
    </lineage>
</organism>
<name>A0A1J9QDV3_9EURO</name>
<evidence type="ECO:0000313" key="1">
    <source>
        <dbReference type="EMBL" id="OJD18387.1"/>
    </source>
</evidence>